<dbReference type="PROSITE" id="PS50111">
    <property type="entry name" value="CHEMOTAXIS_TRANSDUC_2"/>
    <property type="match status" value="1"/>
</dbReference>
<dbReference type="InterPro" id="IPR004090">
    <property type="entry name" value="Chemotax_Me-accpt_rcpt"/>
</dbReference>
<evidence type="ECO:0000259" key="7">
    <source>
        <dbReference type="PROSITE" id="PS50192"/>
    </source>
</evidence>
<sequence length="452" mass="48319">MTTELAADSTSDQHRRVRMRFMGITARTGELLREFWTIAEPEVPRILDGFYRHLTIEPHLASLVGNNVPRLKVAQGTHWARLFNGRFDDEYLKGVRAIGMVHNKIGLEPRWYIGGYNFVLNQLIAVGIRQYRWRPSHLCELLSAVNCAVMLDMEIAISVYQEAMLAEREKRQEKVRAAICAFDERMKAVLNTVGGSSAQLQDAASALAASSSQSTQQSATVAAASEEASTNVQAVAASTEQLTSSIREIARQVSESTRIAGIAVEQASRSGATVQSLAKAAQRIDDVVELIKSIAGQTNLLALNATIEAARAGEAGRGFAVVAAEVKALAEQTAKATGEIGEQISSIQSATKQSVTAMQDICGTIESINEIATIIAAAVEEQGVATAEIARNVQQAARGTQEVSSNISGVSQGAAETRQTAGRLLSASEALSGQASALRSEVDAFFDEIKAA</sequence>
<dbReference type="Pfam" id="PF00015">
    <property type="entry name" value="MCPsignal"/>
    <property type="match status" value="1"/>
</dbReference>
<dbReference type="InterPro" id="IPR000727">
    <property type="entry name" value="T_SNARE_dom"/>
</dbReference>
<keyword evidence="2" id="KW-0472">Membrane</keyword>
<name>A0A4Y9KZD8_9BRAD</name>
<dbReference type="PANTHER" id="PTHR32089">
    <property type="entry name" value="METHYL-ACCEPTING CHEMOTAXIS PROTEIN MCPB"/>
    <property type="match status" value="1"/>
</dbReference>
<dbReference type="InterPro" id="IPR044398">
    <property type="entry name" value="Globin-sensor_dom"/>
</dbReference>
<dbReference type="PROSITE" id="PS50192">
    <property type="entry name" value="T_SNARE"/>
    <property type="match status" value="1"/>
</dbReference>
<accession>A0A4Y9KZD8</accession>
<dbReference type="GO" id="GO:0019825">
    <property type="term" value="F:oxygen binding"/>
    <property type="evidence" value="ECO:0007669"/>
    <property type="project" value="InterPro"/>
</dbReference>
<dbReference type="Proteomes" id="UP000298225">
    <property type="component" value="Unassembled WGS sequence"/>
</dbReference>
<proteinExistence type="inferred from homology"/>
<organism evidence="8 9">
    <name type="scientific">Bradyrhizobium frederickii</name>
    <dbReference type="NCBI Taxonomy" id="2560054"/>
    <lineage>
        <taxon>Bacteria</taxon>
        <taxon>Pseudomonadati</taxon>
        <taxon>Pseudomonadota</taxon>
        <taxon>Alphaproteobacteria</taxon>
        <taxon>Hyphomicrobiales</taxon>
        <taxon>Nitrobacteraceae</taxon>
        <taxon>Bradyrhizobium</taxon>
    </lineage>
</organism>
<reference evidence="8 9" key="1">
    <citation type="submission" date="2019-03" db="EMBL/GenBank/DDBJ databases">
        <title>Bradyrhizobium strains diversity isolated from Chamaecrista fasciculata.</title>
        <authorList>
            <person name="Urquiaga M.C.O."/>
            <person name="Hungria M."/>
            <person name="Delamuta J.R.M."/>
        </authorList>
    </citation>
    <scope>NUCLEOTIDE SEQUENCE [LARGE SCALE GENOMIC DNA]</scope>
    <source>
        <strain evidence="8 9">CNPSo 3424</strain>
    </source>
</reference>
<evidence type="ECO:0000313" key="9">
    <source>
        <dbReference type="Proteomes" id="UP000298225"/>
    </source>
</evidence>
<dbReference type="GO" id="GO:0005886">
    <property type="term" value="C:plasma membrane"/>
    <property type="evidence" value="ECO:0007669"/>
    <property type="project" value="UniProtKB-SubCell"/>
</dbReference>
<dbReference type="Pfam" id="PF11563">
    <property type="entry name" value="Protoglobin"/>
    <property type="match status" value="1"/>
</dbReference>
<comment type="caution">
    <text evidence="8">The sequence shown here is derived from an EMBL/GenBank/DDBJ whole genome shotgun (WGS) entry which is preliminary data.</text>
</comment>
<gene>
    <name evidence="8" type="ORF">E4K66_21960</name>
</gene>
<dbReference type="EMBL" id="SPQU01000010">
    <property type="protein sequence ID" value="TFV36681.1"/>
    <property type="molecule type" value="Genomic_DNA"/>
</dbReference>
<dbReference type="Gene3D" id="1.10.287.950">
    <property type="entry name" value="Methyl-accepting chemotaxis protein"/>
    <property type="match status" value="1"/>
</dbReference>
<comment type="subcellular location">
    <subcellularLocation>
        <location evidence="1">Cell inner membrane</location>
        <topology evidence="1">Multi-pass membrane protein</topology>
    </subcellularLocation>
</comment>
<dbReference type="InterPro" id="IPR004089">
    <property type="entry name" value="MCPsignal_dom"/>
</dbReference>
<evidence type="ECO:0000256" key="5">
    <source>
        <dbReference type="PROSITE-ProRule" id="PRU00284"/>
    </source>
</evidence>
<evidence type="ECO:0000259" key="6">
    <source>
        <dbReference type="PROSITE" id="PS50111"/>
    </source>
</evidence>
<dbReference type="AlphaFoldDB" id="A0A4Y9KZD8"/>
<comment type="similarity">
    <text evidence="4">Belongs to the methyl-accepting chemotaxis (MCP) protein family.</text>
</comment>
<evidence type="ECO:0000256" key="1">
    <source>
        <dbReference type="ARBA" id="ARBA00004429"/>
    </source>
</evidence>
<keyword evidence="3 5" id="KW-0807">Transducer</keyword>
<dbReference type="GO" id="GO:0007165">
    <property type="term" value="P:signal transduction"/>
    <property type="evidence" value="ECO:0007669"/>
    <property type="project" value="UniProtKB-KW"/>
</dbReference>
<evidence type="ECO:0000256" key="4">
    <source>
        <dbReference type="ARBA" id="ARBA00029447"/>
    </source>
</evidence>
<dbReference type="RefSeq" id="WP_135170239.1">
    <property type="nucleotide sequence ID" value="NZ_SPQU01000010.1"/>
</dbReference>
<evidence type="ECO:0000256" key="2">
    <source>
        <dbReference type="ARBA" id="ARBA00022519"/>
    </source>
</evidence>
<evidence type="ECO:0000313" key="8">
    <source>
        <dbReference type="EMBL" id="TFV36681.1"/>
    </source>
</evidence>
<protein>
    <submittedName>
        <fullName evidence="8">Globin-coupled sensor protein</fullName>
    </submittedName>
</protein>
<dbReference type="PRINTS" id="PR00260">
    <property type="entry name" value="CHEMTRNSDUCR"/>
</dbReference>
<keyword evidence="9" id="KW-1185">Reference proteome</keyword>
<dbReference type="SUPFAM" id="SSF46458">
    <property type="entry name" value="Globin-like"/>
    <property type="match status" value="1"/>
</dbReference>
<dbReference type="InterPro" id="IPR039379">
    <property type="entry name" value="Protoglobin_sensor_dom"/>
</dbReference>
<keyword evidence="2" id="KW-1003">Cell membrane</keyword>
<dbReference type="SMART" id="SM00283">
    <property type="entry name" value="MA"/>
    <property type="match status" value="1"/>
</dbReference>
<dbReference type="GO" id="GO:0006935">
    <property type="term" value="P:chemotaxis"/>
    <property type="evidence" value="ECO:0007669"/>
    <property type="project" value="InterPro"/>
</dbReference>
<feature type="domain" description="T-SNARE coiled-coil homology" evidence="7">
    <location>
        <begin position="348"/>
        <end position="410"/>
    </location>
</feature>
<dbReference type="OrthoDB" id="266313at2"/>
<dbReference type="GO" id="GO:0020037">
    <property type="term" value="F:heme binding"/>
    <property type="evidence" value="ECO:0007669"/>
    <property type="project" value="InterPro"/>
</dbReference>
<dbReference type="CDD" id="cd01068">
    <property type="entry name" value="globin_sensor"/>
    <property type="match status" value="1"/>
</dbReference>
<feature type="domain" description="Methyl-accepting transducer" evidence="6">
    <location>
        <begin position="196"/>
        <end position="418"/>
    </location>
</feature>
<keyword evidence="2" id="KW-0997">Cell inner membrane</keyword>
<evidence type="ECO:0000256" key="3">
    <source>
        <dbReference type="ARBA" id="ARBA00023224"/>
    </source>
</evidence>
<dbReference type="PANTHER" id="PTHR32089:SF112">
    <property type="entry name" value="LYSOZYME-LIKE PROTEIN-RELATED"/>
    <property type="match status" value="1"/>
</dbReference>
<dbReference type="SUPFAM" id="SSF58104">
    <property type="entry name" value="Methyl-accepting chemotaxis protein (MCP) signaling domain"/>
    <property type="match status" value="1"/>
</dbReference>
<dbReference type="InterPro" id="IPR009050">
    <property type="entry name" value="Globin-like_sf"/>
</dbReference>
<dbReference type="GO" id="GO:0004888">
    <property type="term" value="F:transmembrane signaling receptor activity"/>
    <property type="evidence" value="ECO:0007669"/>
    <property type="project" value="InterPro"/>
</dbReference>
<dbReference type="InterPro" id="IPR012292">
    <property type="entry name" value="Globin/Proto"/>
</dbReference>
<dbReference type="Gene3D" id="1.10.490.10">
    <property type="entry name" value="Globins"/>
    <property type="match status" value="1"/>
</dbReference>